<evidence type="ECO:0000313" key="3">
    <source>
        <dbReference type="Proteomes" id="UP000175989"/>
    </source>
</evidence>
<dbReference type="PATRIC" id="fig|762836.4.peg.2246"/>
<reference evidence="3" key="1">
    <citation type="journal article" date="2016" name="Front. Microbiol.">
        <title>Molecular Keys to the Janthinobacterium and Duganella spp. Interaction with the Plant Pathogen Fusarium graminearum.</title>
        <authorList>
            <person name="Haack F.S."/>
            <person name="Poehlein A."/>
            <person name="Kroger C."/>
            <person name="Voigt C.A."/>
            <person name="Piepenbring M."/>
            <person name="Bode H.B."/>
            <person name="Daniel R."/>
            <person name="Schafer W."/>
            <person name="Streit W.R."/>
        </authorList>
    </citation>
    <scope>NUCLEOTIDE SEQUENCE [LARGE SCALE GENOMIC DNA]</scope>
    <source>
        <strain evidence="3">T54</strain>
    </source>
</reference>
<dbReference type="InterPro" id="IPR051699">
    <property type="entry name" value="Rpn/YhgA-like_nuclease"/>
</dbReference>
<dbReference type="Proteomes" id="UP000175989">
    <property type="component" value="Unassembled WGS sequence"/>
</dbReference>
<organism evidence="2 3">
    <name type="scientific">Duganella phyllosphaerae</name>
    <dbReference type="NCBI Taxonomy" id="762836"/>
    <lineage>
        <taxon>Bacteria</taxon>
        <taxon>Pseudomonadati</taxon>
        <taxon>Pseudomonadota</taxon>
        <taxon>Betaproteobacteria</taxon>
        <taxon>Burkholderiales</taxon>
        <taxon>Oxalobacteraceae</taxon>
        <taxon>Telluria group</taxon>
        <taxon>Duganella</taxon>
    </lineage>
</organism>
<feature type="domain" description="Transposase (putative) YhgA-like" evidence="1">
    <location>
        <begin position="6"/>
        <end position="178"/>
    </location>
</feature>
<sequence length="328" mass="37950">MTRQADTLYKQLFSHPEILRELLTGFLAVDWAASLDVGAFERVNASYASERGKARHDDMVWRVNVGGEWLYVYILLEFQSRSERWMALRMQVYIGLLYQDLVRQRRLSWGRKLPPVLPVVLYSGRQPWRAPTELAELSLPPPQGLEAYQPRQKYLLVEQRWNQVADVNSNVLAIIFQLLCSQSDAEMRAALRLFAERVKAPDLQPARESLLRWLQTTLRLEFSELDVDTEEKMDILFNQRFKRYEDLLEYEAIEKGRKKGLQEGLDEGLRQGLRQVLQDIIELGEPCSQGHLPDTIAAKINAANPDQLREWIKSLARGVNPNQLFGQG</sequence>
<dbReference type="AlphaFoldDB" id="A0A1E7WPM8"/>
<accession>A0A1E7WPM8</accession>
<comment type="caution">
    <text evidence="2">The sequence shown here is derived from an EMBL/GenBank/DDBJ whole genome shotgun (WGS) entry which is preliminary data.</text>
</comment>
<dbReference type="PANTHER" id="PTHR34611:SF2">
    <property type="entry name" value="INACTIVE RECOMBINATION-PROMOTING NUCLEASE-LIKE PROTEIN RPNE-RELATED"/>
    <property type="match status" value="1"/>
</dbReference>
<dbReference type="OrthoDB" id="932587at2"/>
<evidence type="ECO:0000313" key="2">
    <source>
        <dbReference type="EMBL" id="OFA01210.1"/>
    </source>
</evidence>
<dbReference type="Pfam" id="PF04754">
    <property type="entry name" value="Transposase_31"/>
    <property type="match status" value="1"/>
</dbReference>
<dbReference type="EMBL" id="LROM01000080">
    <property type="protein sequence ID" value="OFA01210.1"/>
    <property type="molecule type" value="Genomic_DNA"/>
</dbReference>
<evidence type="ECO:0000259" key="1">
    <source>
        <dbReference type="Pfam" id="PF04754"/>
    </source>
</evidence>
<name>A0A1E7WPM8_9BURK</name>
<proteinExistence type="predicted"/>
<dbReference type="PANTHER" id="PTHR34611">
    <property type="match status" value="1"/>
</dbReference>
<protein>
    <submittedName>
        <fullName evidence="2">Putative transposase</fullName>
    </submittedName>
</protein>
<gene>
    <name evidence="2" type="ORF">DUPY_21680</name>
</gene>
<keyword evidence="3" id="KW-1185">Reference proteome</keyword>
<dbReference type="InterPro" id="IPR006842">
    <property type="entry name" value="Transposase_31"/>
</dbReference>